<feature type="transmembrane region" description="Helical" evidence="6">
    <location>
        <begin position="78"/>
        <end position="97"/>
    </location>
</feature>
<dbReference type="PROSITE" id="PS51257">
    <property type="entry name" value="PROKAR_LIPOPROTEIN"/>
    <property type="match status" value="1"/>
</dbReference>
<comment type="similarity">
    <text evidence="2">Belongs to the OB-RGRP/VPS55 family.</text>
</comment>
<sequence>MAGMKTIIGLASLLATGILLTILSCALYVNWLPILVPLIFLIAPFPNMLCERIAGGGAGGGGRDIWSDSSDHRGVLETGYFITSFFVVSGVGLPYVLSHAEIIRPEAMFLSVAGGLLVYGTILGYVHAFITAEEPYM</sequence>
<keyword evidence="5 6" id="KW-0472">Membrane</keyword>
<dbReference type="AlphaFoldDB" id="A0AAD5TPY3"/>
<evidence type="ECO:0000256" key="2">
    <source>
        <dbReference type="ARBA" id="ARBA00005645"/>
    </source>
</evidence>
<dbReference type="Pfam" id="PF04133">
    <property type="entry name" value="Vps55"/>
    <property type="match status" value="1"/>
</dbReference>
<dbReference type="Proteomes" id="UP001212152">
    <property type="component" value="Unassembled WGS sequence"/>
</dbReference>
<feature type="transmembrane region" description="Helical" evidence="6">
    <location>
        <begin position="7"/>
        <end position="31"/>
    </location>
</feature>
<comment type="caution">
    <text evidence="7">The sequence shown here is derived from an EMBL/GenBank/DDBJ whole genome shotgun (WGS) entry which is preliminary data.</text>
</comment>
<keyword evidence="4 6" id="KW-1133">Transmembrane helix</keyword>
<evidence type="ECO:0000256" key="4">
    <source>
        <dbReference type="ARBA" id="ARBA00022989"/>
    </source>
</evidence>
<dbReference type="PANTHER" id="PTHR12050">
    <property type="entry name" value="LEPTIN RECEPTOR-RELATED"/>
    <property type="match status" value="1"/>
</dbReference>
<feature type="transmembrane region" description="Helical" evidence="6">
    <location>
        <begin position="109"/>
        <end position="130"/>
    </location>
</feature>
<organism evidence="7 8">
    <name type="scientific">Geranomyces variabilis</name>
    <dbReference type="NCBI Taxonomy" id="109894"/>
    <lineage>
        <taxon>Eukaryota</taxon>
        <taxon>Fungi</taxon>
        <taxon>Fungi incertae sedis</taxon>
        <taxon>Chytridiomycota</taxon>
        <taxon>Chytridiomycota incertae sedis</taxon>
        <taxon>Chytridiomycetes</taxon>
        <taxon>Spizellomycetales</taxon>
        <taxon>Powellomycetaceae</taxon>
        <taxon>Geranomyces</taxon>
    </lineage>
</organism>
<keyword evidence="3 6" id="KW-0812">Transmembrane</keyword>
<dbReference type="GO" id="GO:0032511">
    <property type="term" value="P:late endosome to vacuole transport via multivesicular body sorting pathway"/>
    <property type="evidence" value="ECO:0007669"/>
    <property type="project" value="TreeGrafter"/>
</dbReference>
<accession>A0AAD5TPY3</accession>
<reference evidence="7" key="1">
    <citation type="submission" date="2020-05" db="EMBL/GenBank/DDBJ databases">
        <title>Phylogenomic resolution of chytrid fungi.</title>
        <authorList>
            <person name="Stajich J.E."/>
            <person name="Amses K."/>
            <person name="Simmons R."/>
            <person name="Seto K."/>
            <person name="Myers J."/>
            <person name="Bonds A."/>
            <person name="Quandt C.A."/>
            <person name="Barry K."/>
            <person name="Liu P."/>
            <person name="Grigoriev I."/>
            <person name="Longcore J.E."/>
            <person name="James T.Y."/>
        </authorList>
    </citation>
    <scope>NUCLEOTIDE SEQUENCE</scope>
    <source>
        <strain evidence="7">JEL0379</strain>
    </source>
</reference>
<comment type="subcellular location">
    <subcellularLocation>
        <location evidence="1">Membrane</location>
        <topology evidence="1">Multi-pass membrane protein</topology>
    </subcellularLocation>
</comment>
<dbReference type="InterPro" id="IPR007262">
    <property type="entry name" value="Vps55/LEPROT"/>
</dbReference>
<evidence type="ECO:0000313" key="8">
    <source>
        <dbReference type="Proteomes" id="UP001212152"/>
    </source>
</evidence>
<evidence type="ECO:0000256" key="5">
    <source>
        <dbReference type="ARBA" id="ARBA00023136"/>
    </source>
</evidence>
<evidence type="ECO:0000256" key="3">
    <source>
        <dbReference type="ARBA" id="ARBA00022692"/>
    </source>
</evidence>
<keyword evidence="8" id="KW-1185">Reference proteome</keyword>
<dbReference type="PANTHER" id="PTHR12050:SF0">
    <property type="entry name" value="RH04491P"/>
    <property type="match status" value="1"/>
</dbReference>
<evidence type="ECO:0000256" key="1">
    <source>
        <dbReference type="ARBA" id="ARBA00004141"/>
    </source>
</evidence>
<dbReference type="EMBL" id="JADGJQ010000013">
    <property type="protein sequence ID" value="KAJ3181241.1"/>
    <property type="molecule type" value="Genomic_DNA"/>
</dbReference>
<proteinExistence type="inferred from homology"/>
<name>A0AAD5TPY3_9FUNG</name>
<evidence type="ECO:0000313" key="7">
    <source>
        <dbReference type="EMBL" id="KAJ3181241.1"/>
    </source>
</evidence>
<evidence type="ECO:0000256" key="6">
    <source>
        <dbReference type="SAM" id="Phobius"/>
    </source>
</evidence>
<gene>
    <name evidence="7" type="primary">VPS55</name>
    <name evidence="7" type="ORF">HDU87_001370</name>
</gene>
<dbReference type="GO" id="GO:0034424">
    <property type="term" value="C:Vps55/Vps68 complex"/>
    <property type="evidence" value="ECO:0007669"/>
    <property type="project" value="TreeGrafter"/>
</dbReference>
<protein>
    <submittedName>
        <fullName evidence="7">Vacuolar protein sorting-associated protein 55</fullName>
    </submittedName>
</protein>